<keyword evidence="2" id="KW-1185">Reference proteome</keyword>
<dbReference type="PROSITE" id="PS50158">
    <property type="entry name" value="ZF_CCHC"/>
    <property type="match status" value="1"/>
</dbReference>
<reference evidence="1" key="1">
    <citation type="submission" date="2015-05" db="UniProtKB">
        <authorList>
            <consortium name="EnsemblMetazoa"/>
        </authorList>
    </citation>
    <scope>IDENTIFICATION</scope>
</reference>
<dbReference type="AlphaFoldDB" id="T1I9J1"/>
<organism evidence="1 2">
    <name type="scientific">Rhodnius prolixus</name>
    <name type="common">Triatomid bug</name>
    <dbReference type="NCBI Taxonomy" id="13249"/>
    <lineage>
        <taxon>Eukaryota</taxon>
        <taxon>Metazoa</taxon>
        <taxon>Ecdysozoa</taxon>
        <taxon>Arthropoda</taxon>
        <taxon>Hexapoda</taxon>
        <taxon>Insecta</taxon>
        <taxon>Pterygota</taxon>
        <taxon>Neoptera</taxon>
        <taxon>Paraneoptera</taxon>
        <taxon>Hemiptera</taxon>
        <taxon>Heteroptera</taxon>
        <taxon>Panheteroptera</taxon>
        <taxon>Cimicomorpha</taxon>
        <taxon>Reduviidae</taxon>
        <taxon>Triatominae</taxon>
        <taxon>Rhodnius</taxon>
    </lineage>
</organism>
<dbReference type="InParanoid" id="T1I9J1"/>
<evidence type="ECO:0000313" key="1">
    <source>
        <dbReference type="EnsemblMetazoa" id="RPRC012962-PA"/>
    </source>
</evidence>
<sequence length="209" mass="22777">MGHVSSACTAPKREPNSCFKCGSQGHQKKDCPRLCPTSRQLTEGTTHKGTSIGWIAERSSLAPTYEVKIKLVVNDVEICAFLDSGSPISLISEHILPVNVVISPYTRKFQFDGVNQSIVVQHKAMRLVAIASKGKKQVQKLSSAERGVTITVVTCMSAGKSFARSAQEIPSLSVSFQKEEFHNVLPKPTVVRPKDTREIPIITATSSTR</sequence>
<dbReference type="Pfam" id="PF00098">
    <property type="entry name" value="zf-CCHC"/>
    <property type="match status" value="1"/>
</dbReference>
<dbReference type="STRING" id="13249.T1I9J1"/>
<evidence type="ECO:0000313" key="2">
    <source>
        <dbReference type="Proteomes" id="UP000015103"/>
    </source>
</evidence>
<dbReference type="SMART" id="SM00343">
    <property type="entry name" value="ZnF_C2HC"/>
    <property type="match status" value="1"/>
</dbReference>
<dbReference type="InterPro" id="IPR001878">
    <property type="entry name" value="Znf_CCHC"/>
</dbReference>
<dbReference type="Gene3D" id="4.10.60.10">
    <property type="entry name" value="Zinc finger, CCHC-type"/>
    <property type="match status" value="1"/>
</dbReference>
<proteinExistence type="predicted"/>
<accession>T1I9J1</accession>
<name>T1I9J1_RHOPR</name>
<dbReference type="GO" id="GO:0003676">
    <property type="term" value="F:nucleic acid binding"/>
    <property type="evidence" value="ECO:0007669"/>
    <property type="project" value="InterPro"/>
</dbReference>
<dbReference type="SUPFAM" id="SSF57756">
    <property type="entry name" value="Retrovirus zinc finger-like domains"/>
    <property type="match status" value="1"/>
</dbReference>
<dbReference type="Proteomes" id="UP000015103">
    <property type="component" value="Unassembled WGS sequence"/>
</dbReference>
<protein>
    <submittedName>
        <fullName evidence="1">CCHC-type domain-containing protein</fullName>
    </submittedName>
</protein>
<dbReference type="InterPro" id="IPR036875">
    <property type="entry name" value="Znf_CCHC_sf"/>
</dbReference>
<dbReference type="GO" id="GO:0008270">
    <property type="term" value="F:zinc ion binding"/>
    <property type="evidence" value="ECO:0007669"/>
    <property type="project" value="InterPro"/>
</dbReference>
<dbReference type="EnsemblMetazoa" id="RPRC012962-RA">
    <property type="protein sequence ID" value="RPRC012962-PA"/>
    <property type="gene ID" value="RPRC012962"/>
</dbReference>
<dbReference type="HOGENOM" id="CLU_1316867_0_0_1"/>
<dbReference type="VEuPathDB" id="VectorBase:RPRC012962"/>
<dbReference type="EMBL" id="ACPB03016442">
    <property type="status" value="NOT_ANNOTATED_CDS"/>
    <property type="molecule type" value="Genomic_DNA"/>
</dbReference>